<accession>A0A3N0Y397</accession>
<keyword evidence="3" id="KW-1185">Reference proteome</keyword>
<dbReference type="OrthoDB" id="10624856at2759"/>
<proteinExistence type="predicted"/>
<sequence length="175" mass="18261">MDSPVLRLLLLPESRLYLGYLAWMLRNGSFSLTTSEPEAPIEVVPEPETDNTKAPESKQAGQSTAEPGADLNLISLWSMDPIPTQVPTLESSSSSSVLSGFLNAPVPSGDLLQPVSLPDFLIPSQSLVTASPLDPLAPLVAPTPPSQPVSTSPSPQPTTPSSPPQSVCPEAPLGS</sequence>
<evidence type="ECO:0000256" key="1">
    <source>
        <dbReference type="SAM" id="MobiDB-lite"/>
    </source>
</evidence>
<feature type="compositionally biased region" description="Low complexity" evidence="1">
    <location>
        <begin position="37"/>
        <end position="46"/>
    </location>
</feature>
<reference evidence="2 3" key="1">
    <citation type="submission" date="2018-10" db="EMBL/GenBank/DDBJ databases">
        <title>Genome assembly for a Yunnan-Guizhou Plateau 3E fish, Anabarilius grahami (Regan), and its evolutionary and genetic applications.</title>
        <authorList>
            <person name="Jiang W."/>
        </authorList>
    </citation>
    <scope>NUCLEOTIDE SEQUENCE [LARGE SCALE GENOMIC DNA]</scope>
    <source>
        <strain evidence="2">AG-KIZ</strain>
        <tissue evidence="2">Muscle</tissue>
    </source>
</reference>
<feature type="region of interest" description="Disordered" evidence="1">
    <location>
        <begin position="134"/>
        <end position="175"/>
    </location>
</feature>
<evidence type="ECO:0000313" key="2">
    <source>
        <dbReference type="EMBL" id="ROL23542.1"/>
    </source>
</evidence>
<gene>
    <name evidence="2" type="ORF">DPX16_18810</name>
</gene>
<feature type="compositionally biased region" description="Pro residues" evidence="1">
    <location>
        <begin position="154"/>
        <end position="163"/>
    </location>
</feature>
<evidence type="ECO:0000313" key="3">
    <source>
        <dbReference type="Proteomes" id="UP000281406"/>
    </source>
</evidence>
<dbReference type="AlphaFoldDB" id="A0A3N0Y397"/>
<protein>
    <submittedName>
        <fullName evidence="2">Uncharacterized protein</fullName>
    </submittedName>
</protein>
<feature type="region of interest" description="Disordered" evidence="1">
    <location>
        <begin position="37"/>
        <end position="67"/>
    </location>
</feature>
<name>A0A3N0Y397_ANAGA</name>
<dbReference type="EMBL" id="RJVU01053773">
    <property type="protein sequence ID" value="ROL23542.1"/>
    <property type="molecule type" value="Genomic_DNA"/>
</dbReference>
<organism evidence="2 3">
    <name type="scientific">Anabarilius grahami</name>
    <name type="common">Kanglang fish</name>
    <name type="synonym">Barilius grahami</name>
    <dbReference type="NCBI Taxonomy" id="495550"/>
    <lineage>
        <taxon>Eukaryota</taxon>
        <taxon>Metazoa</taxon>
        <taxon>Chordata</taxon>
        <taxon>Craniata</taxon>
        <taxon>Vertebrata</taxon>
        <taxon>Euteleostomi</taxon>
        <taxon>Actinopterygii</taxon>
        <taxon>Neopterygii</taxon>
        <taxon>Teleostei</taxon>
        <taxon>Ostariophysi</taxon>
        <taxon>Cypriniformes</taxon>
        <taxon>Xenocyprididae</taxon>
        <taxon>Xenocypridinae</taxon>
        <taxon>Xenocypridinae incertae sedis</taxon>
        <taxon>Anabarilius</taxon>
    </lineage>
</organism>
<comment type="caution">
    <text evidence="2">The sequence shown here is derived from an EMBL/GenBank/DDBJ whole genome shotgun (WGS) entry which is preliminary data.</text>
</comment>
<dbReference type="Proteomes" id="UP000281406">
    <property type="component" value="Unassembled WGS sequence"/>
</dbReference>